<gene>
    <name evidence="5" type="ORF">VA596_29340</name>
</gene>
<comment type="caution">
    <text evidence="5">The sequence shown here is derived from an EMBL/GenBank/DDBJ whole genome shotgun (WGS) entry which is preliminary data.</text>
</comment>
<protein>
    <submittedName>
        <fullName evidence="5">ESX secretion-associated protein EspG</fullName>
    </submittedName>
</protein>
<dbReference type="InterPro" id="IPR025734">
    <property type="entry name" value="EspG"/>
</dbReference>
<proteinExistence type="inferred from homology"/>
<organism evidence="5 6">
    <name type="scientific">Amycolatopsis heterodermiae</name>
    <dbReference type="NCBI Taxonomy" id="3110235"/>
    <lineage>
        <taxon>Bacteria</taxon>
        <taxon>Bacillati</taxon>
        <taxon>Actinomycetota</taxon>
        <taxon>Actinomycetes</taxon>
        <taxon>Pseudonocardiales</taxon>
        <taxon>Pseudonocardiaceae</taxon>
        <taxon>Amycolatopsis</taxon>
    </lineage>
</organism>
<sequence>MIRVSASAFDILWTDLGHDRPPEPLSVRSVGGTDEERAEVRKAVYENLAGRGLYDGSRLEPALAHRLELLAAGEVYVACEALADMTAELPFRAVTAVRGRRGVLATQPEQTISLDGIRESELCTAIVDVLPELTAGPGYGVSLAAAALGSGVEGVEGVEDPVFAERGARSAASSAQLREVLAIQARPVYAAGQFSVSRRGASGRVERTGGLTWFDTDVGAYCATKSAGRGGQDWVTVTPVDSARLASRVAALVTPEA</sequence>
<keyword evidence="3" id="KW-0963">Cytoplasm</keyword>
<dbReference type="RefSeq" id="WP_323331413.1">
    <property type="nucleotide sequence ID" value="NZ_JAYFSI010000007.1"/>
</dbReference>
<comment type="similarity">
    <text evidence="2">Belongs to the EspG family.</text>
</comment>
<dbReference type="Pfam" id="PF14011">
    <property type="entry name" value="ESX-1_EspG"/>
    <property type="match status" value="1"/>
</dbReference>
<evidence type="ECO:0000256" key="3">
    <source>
        <dbReference type="ARBA" id="ARBA00022490"/>
    </source>
</evidence>
<name>A0ABU5RDI3_9PSEU</name>
<keyword evidence="6" id="KW-1185">Reference proteome</keyword>
<keyword evidence="4" id="KW-0143">Chaperone</keyword>
<accession>A0ABU5RDI3</accession>
<evidence type="ECO:0000313" key="6">
    <source>
        <dbReference type="Proteomes" id="UP001304298"/>
    </source>
</evidence>
<evidence type="ECO:0000256" key="2">
    <source>
        <dbReference type="ARBA" id="ARBA00006411"/>
    </source>
</evidence>
<comment type="subcellular location">
    <subcellularLocation>
        <location evidence="1">Cytoplasm</location>
    </subcellularLocation>
</comment>
<dbReference type="Proteomes" id="UP001304298">
    <property type="component" value="Unassembled WGS sequence"/>
</dbReference>
<reference evidence="5 6" key="1">
    <citation type="submission" date="2023-12" db="EMBL/GenBank/DDBJ databases">
        <title>Amycolatopsis sp. V23-08.</title>
        <authorList>
            <person name="Somphong A."/>
        </authorList>
    </citation>
    <scope>NUCLEOTIDE SEQUENCE [LARGE SCALE GENOMIC DNA]</scope>
    <source>
        <strain evidence="5 6">V23-08</strain>
    </source>
</reference>
<evidence type="ECO:0000256" key="1">
    <source>
        <dbReference type="ARBA" id="ARBA00004496"/>
    </source>
</evidence>
<evidence type="ECO:0000313" key="5">
    <source>
        <dbReference type="EMBL" id="MEA5363670.1"/>
    </source>
</evidence>
<evidence type="ECO:0000256" key="4">
    <source>
        <dbReference type="ARBA" id="ARBA00023186"/>
    </source>
</evidence>
<dbReference type="EMBL" id="JAYFSI010000007">
    <property type="protein sequence ID" value="MEA5363670.1"/>
    <property type="molecule type" value="Genomic_DNA"/>
</dbReference>